<evidence type="ECO:0000313" key="3">
    <source>
        <dbReference type="EMBL" id="CEM32248.1"/>
    </source>
</evidence>
<dbReference type="Gene3D" id="1.10.8.270">
    <property type="entry name" value="putative rabgap domain of human tbc1 domain family member 14 like domains"/>
    <property type="match status" value="1"/>
</dbReference>
<dbReference type="EMBL" id="CDMY01000748">
    <property type="protein sequence ID" value="CEM32248.1"/>
    <property type="molecule type" value="Genomic_DNA"/>
</dbReference>
<name>A0A0G4GPG9_VITBC</name>
<evidence type="ECO:0000256" key="1">
    <source>
        <dbReference type="SAM" id="MobiDB-lite"/>
    </source>
</evidence>
<feature type="compositionally biased region" description="Polar residues" evidence="1">
    <location>
        <begin position="451"/>
        <end position="466"/>
    </location>
</feature>
<dbReference type="OrthoDB" id="294251at2759"/>
<dbReference type="FunFam" id="1.10.8.270:FF:000026">
    <property type="entry name" value="TBC (Tre-2/Bub2/Cdc16) domain family"/>
    <property type="match status" value="1"/>
</dbReference>
<reference evidence="3 4" key="1">
    <citation type="submission" date="2014-11" db="EMBL/GenBank/DDBJ databases">
        <authorList>
            <person name="Zhu J."/>
            <person name="Qi W."/>
            <person name="Song R."/>
        </authorList>
    </citation>
    <scope>NUCLEOTIDE SEQUENCE [LARGE SCALE GENOMIC DNA]</scope>
</reference>
<gene>
    <name evidence="3" type="ORF">Vbra_966</name>
</gene>
<dbReference type="SUPFAM" id="SSF47923">
    <property type="entry name" value="Ypt/Rab-GAP domain of gyp1p"/>
    <property type="match status" value="2"/>
</dbReference>
<feature type="region of interest" description="Disordered" evidence="1">
    <location>
        <begin position="339"/>
        <end position="387"/>
    </location>
</feature>
<dbReference type="Gene3D" id="1.10.10.750">
    <property type="entry name" value="Ypt/Rab-GAP domain of gyp1p, domain 1"/>
    <property type="match status" value="1"/>
</dbReference>
<proteinExistence type="predicted"/>
<feature type="domain" description="Rab-GAP TBC" evidence="2">
    <location>
        <begin position="72"/>
        <end position="265"/>
    </location>
</feature>
<dbReference type="GO" id="GO:0005096">
    <property type="term" value="F:GTPase activator activity"/>
    <property type="evidence" value="ECO:0007669"/>
    <property type="project" value="TreeGrafter"/>
</dbReference>
<sequence length="480" mass="53916">MTGEAEAVGPPAAEYDEYGFVVPAGALGREIVRYKQQFQPKAERRVTRWERFRRADPSLSNRRRLKRLVRKGIPDSFRKEIWAHCLGSQRLRDANPNKFESLLREPLSDETLSQIELDLTRTFPNNKLYKYEDGVAKLRRVLRAFAVHNVRVNYCQSLNFIAAVLLLFMDEELAFWTLAQVVSSEEGAKGLHIDGYYVEGMDQLRADLRALERIVQRKFPNAYASLRREGVELEWVCQEWFHTLFSTVLPIQTTLRVWDCLFLEGHKILFRVALAIFKENELRISKFQSLEEVMVSMREISSHQVDHNSLLKAAFKGIGRLKRAQIRREQAYGERMVAEENAAAQARRERHNQAHPPPPAKPQLPALDNPGHGEAGGSGEESPVGAAVREAARRLESVIDSCYDSILGDGDDDVDVSPVDGEPPAARLPGSIPALSPDSVFSYLGVSVSSMLQPSNSSDATRSSVNVHRGDNALATSPAK</sequence>
<protein>
    <recommendedName>
        <fullName evidence="2">Rab-GAP TBC domain-containing protein</fullName>
    </recommendedName>
</protein>
<accession>A0A0G4GPG9</accession>
<dbReference type="VEuPathDB" id="CryptoDB:Vbra_966"/>
<dbReference type="FunCoup" id="A0A0G4GPG9">
    <property type="interactions" value="2"/>
</dbReference>
<dbReference type="InterPro" id="IPR000195">
    <property type="entry name" value="Rab-GAP-TBC_dom"/>
</dbReference>
<dbReference type="InterPro" id="IPR050302">
    <property type="entry name" value="Rab_GAP_TBC_domain"/>
</dbReference>
<evidence type="ECO:0000259" key="2">
    <source>
        <dbReference type="PROSITE" id="PS50086"/>
    </source>
</evidence>
<dbReference type="Gene3D" id="1.10.472.80">
    <property type="entry name" value="Ypt/Rab-GAP domain of gyp1p, domain 3"/>
    <property type="match status" value="1"/>
</dbReference>
<dbReference type="PANTHER" id="PTHR47219:SF20">
    <property type="entry name" value="TBC1 DOMAIN FAMILY MEMBER 2B"/>
    <property type="match status" value="1"/>
</dbReference>
<feature type="region of interest" description="Disordered" evidence="1">
    <location>
        <begin position="451"/>
        <end position="480"/>
    </location>
</feature>
<dbReference type="PANTHER" id="PTHR47219">
    <property type="entry name" value="RAB GTPASE-ACTIVATING PROTEIN 1-LIKE"/>
    <property type="match status" value="1"/>
</dbReference>
<feature type="region of interest" description="Disordered" evidence="1">
    <location>
        <begin position="409"/>
        <end position="434"/>
    </location>
</feature>
<dbReference type="SMART" id="SM00164">
    <property type="entry name" value="TBC"/>
    <property type="match status" value="1"/>
</dbReference>
<dbReference type="PhylomeDB" id="A0A0G4GPG9"/>
<dbReference type="STRING" id="1169540.A0A0G4GPG9"/>
<dbReference type="Pfam" id="PF00566">
    <property type="entry name" value="RabGAP-TBC"/>
    <property type="match status" value="1"/>
</dbReference>
<dbReference type="Proteomes" id="UP000041254">
    <property type="component" value="Unassembled WGS sequence"/>
</dbReference>
<dbReference type="PROSITE" id="PS50086">
    <property type="entry name" value="TBC_RABGAP"/>
    <property type="match status" value="1"/>
</dbReference>
<dbReference type="GO" id="GO:0031267">
    <property type="term" value="F:small GTPase binding"/>
    <property type="evidence" value="ECO:0007669"/>
    <property type="project" value="TreeGrafter"/>
</dbReference>
<keyword evidence="4" id="KW-1185">Reference proteome</keyword>
<dbReference type="AlphaFoldDB" id="A0A0G4GPG9"/>
<feature type="compositionally biased region" description="Low complexity" evidence="1">
    <location>
        <begin position="363"/>
        <end position="372"/>
    </location>
</feature>
<evidence type="ECO:0000313" key="4">
    <source>
        <dbReference type="Proteomes" id="UP000041254"/>
    </source>
</evidence>
<dbReference type="OMA" id="REISSHQ"/>
<dbReference type="InParanoid" id="A0A0G4GPG9"/>
<organism evidence="3 4">
    <name type="scientific">Vitrella brassicaformis (strain CCMP3155)</name>
    <dbReference type="NCBI Taxonomy" id="1169540"/>
    <lineage>
        <taxon>Eukaryota</taxon>
        <taxon>Sar</taxon>
        <taxon>Alveolata</taxon>
        <taxon>Colpodellida</taxon>
        <taxon>Vitrellaceae</taxon>
        <taxon>Vitrella</taxon>
    </lineage>
</organism>
<dbReference type="InterPro" id="IPR035969">
    <property type="entry name" value="Rab-GAP_TBC_sf"/>
</dbReference>